<dbReference type="InterPro" id="IPR050345">
    <property type="entry name" value="Aliph_Amidase/BUP"/>
</dbReference>
<dbReference type="EMBL" id="LNTY01000030">
    <property type="protein sequence ID" value="KXF82059.1"/>
    <property type="molecule type" value="Genomic_DNA"/>
</dbReference>
<dbReference type="PANTHER" id="PTHR43674:SF2">
    <property type="entry name" value="BETA-UREIDOPROPIONASE"/>
    <property type="match status" value="1"/>
</dbReference>
<evidence type="ECO:0000259" key="2">
    <source>
        <dbReference type="PROSITE" id="PS50263"/>
    </source>
</evidence>
<sequence>MSNETVSIALCQFSPSKGDMLANFAKHRQLTQNAADHGADIVVFPELSLTGYELALLQNNALPAHSDVEHDLGQLAKDLNVMIIAGAPLQNDSGKPFIGAIIACPNGQTSTYAKQYLHSGEEVYAAAGEGNCFIAINGVKVALAICADFTHPQHQKDAIAENADVYLVSALISVGGFEADAKILSDIAKQTSMPVLLSNFVGESGGWQTGGNSSVWTTSGDRTLLANAVQEGFALCTLCEKVLVSSEFIALP</sequence>
<dbReference type="PANTHER" id="PTHR43674">
    <property type="entry name" value="NITRILASE C965.09-RELATED"/>
    <property type="match status" value="1"/>
</dbReference>
<dbReference type="Proteomes" id="UP000070529">
    <property type="component" value="Unassembled WGS sequence"/>
</dbReference>
<dbReference type="AlphaFoldDB" id="A0A135I9D5"/>
<feature type="domain" description="CN hydrolase" evidence="2">
    <location>
        <begin position="6"/>
        <end position="252"/>
    </location>
</feature>
<dbReference type="InterPro" id="IPR003010">
    <property type="entry name" value="C-N_Hydrolase"/>
</dbReference>
<dbReference type="OrthoDB" id="9760188at2"/>
<evidence type="ECO:0000313" key="3">
    <source>
        <dbReference type="EMBL" id="KXF82059.1"/>
    </source>
</evidence>
<organism evidence="3 4">
    <name type="scientific">Enterovibrio coralii</name>
    <dbReference type="NCBI Taxonomy" id="294935"/>
    <lineage>
        <taxon>Bacteria</taxon>
        <taxon>Pseudomonadati</taxon>
        <taxon>Pseudomonadota</taxon>
        <taxon>Gammaproteobacteria</taxon>
        <taxon>Vibrionales</taxon>
        <taxon>Vibrionaceae</taxon>
        <taxon>Enterovibrio</taxon>
    </lineage>
</organism>
<protein>
    <recommendedName>
        <fullName evidence="2">CN hydrolase domain-containing protein</fullName>
    </recommendedName>
</protein>
<dbReference type="STRING" id="294935.ATN88_19805"/>
<dbReference type="PROSITE" id="PS50263">
    <property type="entry name" value="CN_HYDROLASE"/>
    <property type="match status" value="1"/>
</dbReference>
<evidence type="ECO:0000313" key="4">
    <source>
        <dbReference type="Proteomes" id="UP000070529"/>
    </source>
</evidence>
<name>A0A135I9D5_9GAMM</name>
<reference evidence="3 4" key="1">
    <citation type="submission" date="2015-11" db="EMBL/GenBank/DDBJ databases">
        <title>Genomic Taxonomy of the Vibrionaceae.</title>
        <authorList>
            <person name="Gomez-Gil B."/>
            <person name="Enciso-Ibarra J."/>
        </authorList>
    </citation>
    <scope>NUCLEOTIDE SEQUENCE [LARGE SCALE GENOMIC DNA]</scope>
    <source>
        <strain evidence="3 4">CAIM 912</strain>
    </source>
</reference>
<dbReference type="CDD" id="cd07197">
    <property type="entry name" value="nitrilase"/>
    <property type="match status" value="1"/>
</dbReference>
<dbReference type="RefSeq" id="WP_067414778.1">
    <property type="nucleotide sequence ID" value="NZ_LNTY01000030.1"/>
</dbReference>
<keyword evidence="1" id="KW-0378">Hydrolase</keyword>
<evidence type="ECO:0000256" key="1">
    <source>
        <dbReference type="ARBA" id="ARBA00022801"/>
    </source>
</evidence>
<dbReference type="GO" id="GO:0033388">
    <property type="term" value="P:putrescine biosynthetic process from arginine"/>
    <property type="evidence" value="ECO:0007669"/>
    <property type="project" value="TreeGrafter"/>
</dbReference>
<accession>A0A135I9D5</accession>
<dbReference type="InterPro" id="IPR036526">
    <property type="entry name" value="C-N_Hydrolase_sf"/>
</dbReference>
<dbReference type="SUPFAM" id="SSF56317">
    <property type="entry name" value="Carbon-nitrogen hydrolase"/>
    <property type="match status" value="1"/>
</dbReference>
<proteinExistence type="predicted"/>
<comment type="caution">
    <text evidence="3">The sequence shown here is derived from an EMBL/GenBank/DDBJ whole genome shotgun (WGS) entry which is preliminary data.</text>
</comment>
<gene>
    <name evidence="3" type="ORF">ATN88_19805</name>
</gene>
<dbReference type="Pfam" id="PF00795">
    <property type="entry name" value="CN_hydrolase"/>
    <property type="match status" value="1"/>
</dbReference>
<dbReference type="GO" id="GO:0050126">
    <property type="term" value="F:N-carbamoylputrescine amidase activity"/>
    <property type="evidence" value="ECO:0007669"/>
    <property type="project" value="TreeGrafter"/>
</dbReference>
<keyword evidence="4" id="KW-1185">Reference proteome</keyword>
<dbReference type="Gene3D" id="3.60.110.10">
    <property type="entry name" value="Carbon-nitrogen hydrolase"/>
    <property type="match status" value="1"/>
</dbReference>